<sequence>MCKRSCLSAYASVFRNGHRRRRVFFLSFIPHRIVFIKSQFFSQYVLQSLSSCFFFSFLYLTHLSLQSFCPSLTHCFFFLSFLYKFHFHCVESVCV</sequence>
<gene>
    <name evidence="2" type="ORF">OCBIM_22001004mg</name>
</gene>
<accession>A0A0L8G3R8</accession>
<protein>
    <submittedName>
        <fullName evidence="2">Uncharacterized protein</fullName>
    </submittedName>
</protein>
<evidence type="ECO:0000256" key="1">
    <source>
        <dbReference type="SAM" id="Phobius"/>
    </source>
</evidence>
<feature type="transmembrane region" description="Helical" evidence="1">
    <location>
        <begin position="23"/>
        <end position="41"/>
    </location>
</feature>
<feature type="transmembrane region" description="Helical" evidence="1">
    <location>
        <begin position="53"/>
        <end position="79"/>
    </location>
</feature>
<name>A0A0L8G3R8_OCTBM</name>
<organism evidence="2">
    <name type="scientific">Octopus bimaculoides</name>
    <name type="common">California two-spotted octopus</name>
    <dbReference type="NCBI Taxonomy" id="37653"/>
    <lineage>
        <taxon>Eukaryota</taxon>
        <taxon>Metazoa</taxon>
        <taxon>Spiralia</taxon>
        <taxon>Lophotrochozoa</taxon>
        <taxon>Mollusca</taxon>
        <taxon>Cephalopoda</taxon>
        <taxon>Coleoidea</taxon>
        <taxon>Octopodiformes</taxon>
        <taxon>Octopoda</taxon>
        <taxon>Incirrata</taxon>
        <taxon>Octopodidae</taxon>
        <taxon>Octopus</taxon>
    </lineage>
</organism>
<keyword evidence="1" id="KW-0472">Membrane</keyword>
<dbReference type="AlphaFoldDB" id="A0A0L8G3R8"/>
<reference evidence="2" key="1">
    <citation type="submission" date="2015-07" db="EMBL/GenBank/DDBJ databases">
        <title>MeaNS - Measles Nucleotide Surveillance Program.</title>
        <authorList>
            <person name="Tran T."/>
            <person name="Druce J."/>
        </authorList>
    </citation>
    <scope>NUCLEOTIDE SEQUENCE</scope>
    <source>
        <strain evidence="2">UCB-OBI-ISO-001</strain>
        <tissue evidence="2">Gonad</tissue>
    </source>
</reference>
<keyword evidence="1" id="KW-1133">Transmembrane helix</keyword>
<evidence type="ECO:0000313" key="2">
    <source>
        <dbReference type="EMBL" id="KOF71509.1"/>
    </source>
</evidence>
<keyword evidence="1" id="KW-0812">Transmembrane</keyword>
<proteinExistence type="predicted"/>
<dbReference type="EMBL" id="KQ424146">
    <property type="protein sequence ID" value="KOF71509.1"/>
    <property type="molecule type" value="Genomic_DNA"/>
</dbReference>